<name>A0A2U1K8L7_9BACI</name>
<protein>
    <recommendedName>
        <fullName evidence="3 9">Flagellar biosynthetic protein FliR</fullName>
    </recommendedName>
</protein>
<keyword evidence="8 10" id="KW-0975">Bacterial flagellum</keyword>
<evidence type="ECO:0000256" key="4">
    <source>
        <dbReference type="ARBA" id="ARBA00022475"/>
    </source>
</evidence>
<keyword evidence="6 10" id="KW-1133">Transmembrane helix</keyword>
<proteinExistence type="inferred from homology"/>
<sequence>MEQFLNDFPVFLLIFVRIAAFFVAAPFFSYRNIPVINKIAIAGALAFFAGFAIERPEIAIDGIFVLLVLKEAIVGLGIGLIAMMMLYAVQVAGGFIDLQMGFAIANVVDPQTGAQSPLLGQFFYIFALLFLLAVDGHHMLLDGIFSSYHLIPVEKLFFPFSDGQAAKHVAASFVKMFIIAFQMAVPVVASLFLVDVALGIIAKAVPQVNVFVVGLPLKIFVSFVVLLISFPVIFSIVRYLFKEMFYAMRTLMKLAGGV</sequence>
<dbReference type="GO" id="GO:0006605">
    <property type="term" value="P:protein targeting"/>
    <property type="evidence" value="ECO:0007669"/>
    <property type="project" value="UniProtKB-UniRule"/>
</dbReference>
<comment type="function">
    <text evidence="1 10">Role in flagellar biosynthesis.</text>
</comment>
<feature type="transmembrane region" description="Helical" evidence="10">
    <location>
        <begin position="220"/>
        <end position="241"/>
    </location>
</feature>
<evidence type="ECO:0000256" key="3">
    <source>
        <dbReference type="ARBA" id="ARBA00021717"/>
    </source>
</evidence>
<evidence type="ECO:0000256" key="7">
    <source>
        <dbReference type="ARBA" id="ARBA00023136"/>
    </source>
</evidence>
<dbReference type="GO" id="GO:0044780">
    <property type="term" value="P:bacterial-type flagellum assembly"/>
    <property type="evidence" value="ECO:0007669"/>
    <property type="project" value="UniProtKB-UniRule"/>
</dbReference>
<reference evidence="11 12" key="1">
    <citation type="submission" date="2018-04" db="EMBL/GenBank/DDBJ databases">
        <title>Camelliibacillus theae gen. nov., sp. nov., isolated from Pu'er tea.</title>
        <authorList>
            <person name="Niu L."/>
        </authorList>
    </citation>
    <scope>NUCLEOTIDE SEQUENCE [LARGE SCALE GENOMIC DNA]</scope>
    <source>
        <strain evidence="11 12">T8</strain>
    </source>
</reference>
<accession>A0A2U1K8L7</accession>
<feature type="transmembrane region" description="Helical" evidence="10">
    <location>
        <begin position="7"/>
        <end position="29"/>
    </location>
</feature>
<comment type="subcellular location">
    <subcellularLocation>
        <location evidence="10">Cell membrane</location>
        <topology evidence="10">Multi-pass membrane protein</topology>
    </subcellularLocation>
    <subcellularLocation>
        <location evidence="10">Bacterial flagellum basal body</location>
    </subcellularLocation>
</comment>
<feature type="transmembrane region" description="Helical" evidence="10">
    <location>
        <begin position="73"/>
        <end position="96"/>
    </location>
</feature>
<keyword evidence="12" id="KW-1185">Reference proteome</keyword>
<comment type="caution">
    <text evidence="11">The sequence shown here is derived from an EMBL/GenBank/DDBJ whole genome shotgun (WGS) entry which is preliminary data.</text>
</comment>
<feature type="transmembrane region" description="Helical" evidence="10">
    <location>
        <begin position="35"/>
        <end position="53"/>
    </location>
</feature>
<dbReference type="PANTHER" id="PTHR30065:SF1">
    <property type="entry name" value="SURFACE PRESENTATION OF ANTIGENS PROTEIN SPAR"/>
    <property type="match status" value="1"/>
</dbReference>
<dbReference type="Proteomes" id="UP000245998">
    <property type="component" value="Unassembled WGS sequence"/>
</dbReference>
<keyword evidence="11" id="KW-0966">Cell projection</keyword>
<dbReference type="RefSeq" id="WP_116553022.1">
    <property type="nucleotide sequence ID" value="NZ_QCZG01000001.1"/>
</dbReference>
<keyword evidence="7 10" id="KW-0472">Membrane</keyword>
<evidence type="ECO:0000313" key="11">
    <source>
        <dbReference type="EMBL" id="PWA13518.1"/>
    </source>
</evidence>
<dbReference type="PRINTS" id="PR00953">
    <property type="entry name" value="TYPE3IMRPROT"/>
</dbReference>
<evidence type="ECO:0000256" key="5">
    <source>
        <dbReference type="ARBA" id="ARBA00022692"/>
    </source>
</evidence>
<comment type="similarity">
    <text evidence="2 10">Belongs to the FliR/MopE/SpaR family.</text>
</comment>
<evidence type="ECO:0000256" key="6">
    <source>
        <dbReference type="ARBA" id="ARBA00022989"/>
    </source>
</evidence>
<dbReference type="GO" id="GO:0009425">
    <property type="term" value="C:bacterial-type flagellum basal body"/>
    <property type="evidence" value="ECO:0007669"/>
    <property type="project" value="UniProtKB-SubCell"/>
</dbReference>
<keyword evidence="11" id="KW-0282">Flagellum</keyword>
<dbReference type="OrthoDB" id="9807748at2"/>
<evidence type="ECO:0000256" key="10">
    <source>
        <dbReference type="RuleBase" id="RU362071"/>
    </source>
</evidence>
<keyword evidence="4 10" id="KW-1003">Cell membrane</keyword>
<dbReference type="AlphaFoldDB" id="A0A2U1K8L7"/>
<evidence type="ECO:0000313" key="12">
    <source>
        <dbReference type="Proteomes" id="UP000245998"/>
    </source>
</evidence>
<dbReference type="NCBIfam" id="TIGR01400">
    <property type="entry name" value="fliR"/>
    <property type="match status" value="1"/>
</dbReference>
<evidence type="ECO:0000256" key="8">
    <source>
        <dbReference type="ARBA" id="ARBA00023143"/>
    </source>
</evidence>
<feature type="transmembrane region" description="Helical" evidence="10">
    <location>
        <begin position="116"/>
        <end position="134"/>
    </location>
</feature>
<dbReference type="EMBL" id="QCZG01000001">
    <property type="protein sequence ID" value="PWA13518.1"/>
    <property type="molecule type" value="Genomic_DNA"/>
</dbReference>
<dbReference type="Pfam" id="PF01311">
    <property type="entry name" value="Bac_export_1"/>
    <property type="match status" value="1"/>
</dbReference>
<dbReference type="InterPro" id="IPR006303">
    <property type="entry name" value="FliR"/>
</dbReference>
<evidence type="ECO:0000256" key="1">
    <source>
        <dbReference type="ARBA" id="ARBA00002578"/>
    </source>
</evidence>
<evidence type="ECO:0000256" key="2">
    <source>
        <dbReference type="ARBA" id="ARBA00009772"/>
    </source>
</evidence>
<gene>
    <name evidence="11" type="ORF">DCC39_01100</name>
</gene>
<evidence type="ECO:0000256" key="9">
    <source>
        <dbReference type="NCBIfam" id="TIGR01400"/>
    </source>
</evidence>
<dbReference type="InterPro" id="IPR002010">
    <property type="entry name" value="T3SS_IM_R"/>
</dbReference>
<organism evidence="11 12">
    <name type="scientific">Pueribacillus theae</name>
    <dbReference type="NCBI Taxonomy" id="2171751"/>
    <lineage>
        <taxon>Bacteria</taxon>
        <taxon>Bacillati</taxon>
        <taxon>Bacillota</taxon>
        <taxon>Bacilli</taxon>
        <taxon>Bacillales</taxon>
        <taxon>Bacillaceae</taxon>
        <taxon>Pueribacillus</taxon>
    </lineage>
</organism>
<dbReference type="PANTHER" id="PTHR30065">
    <property type="entry name" value="FLAGELLAR BIOSYNTHETIC PROTEIN FLIR"/>
    <property type="match status" value="1"/>
</dbReference>
<feature type="transmembrane region" description="Helical" evidence="10">
    <location>
        <begin position="177"/>
        <end position="200"/>
    </location>
</feature>
<keyword evidence="5 10" id="KW-0812">Transmembrane</keyword>
<keyword evidence="11" id="KW-0969">Cilium</keyword>
<dbReference type="GO" id="GO:0005886">
    <property type="term" value="C:plasma membrane"/>
    <property type="evidence" value="ECO:0007669"/>
    <property type="project" value="UniProtKB-SubCell"/>
</dbReference>